<organism evidence="1">
    <name type="scientific">Tanacetum cinerariifolium</name>
    <name type="common">Dalmatian daisy</name>
    <name type="synonym">Chrysanthemum cinerariifolium</name>
    <dbReference type="NCBI Taxonomy" id="118510"/>
    <lineage>
        <taxon>Eukaryota</taxon>
        <taxon>Viridiplantae</taxon>
        <taxon>Streptophyta</taxon>
        <taxon>Embryophyta</taxon>
        <taxon>Tracheophyta</taxon>
        <taxon>Spermatophyta</taxon>
        <taxon>Magnoliopsida</taxon>
        <taxon>eudicotyledons</taxon>
        <taxon>Gunneridae</taxon>
        <taxon>Pentapetalae</taxon>
        <taxon>asterids</taxon>
        <taxon>campanulids</taxon>
        <taxon>Asterales</taxon>
        <taxon>Asteraceae</taxon>
        <taxon>Asteroideae</taxon>
        <taxon>Anthemideae</taxon>
        <taxon>Anthemidinae</taxon>
        <taxon>Tanacetum</taxon>
    </lineage>
</organism>
<feature type="non-terminal residue" evidence="1">
    <location>
        <position position="1"/>
    </location>
</feature>
<sequence>ELLVYPVIDELVEPIVKVEEQMVASAMDLEGDLAMLFGADDDFGDDDSEGPEGDEYVWEVEWLMAPVTPPLMRVMPLPSTYELGGLSTTAAEGPSLTLLAPRVHVPLSVIKDLCTRMGNLEYGHRLLVKKVITVSDAEVVD</sequence>
<dbReference type="AlphaFoldDB" id="A0A699Q3B1"/>
<proteinExistence type="predicted"/>
<reference evidence="1" key="1">
    <citation type="journal article" date="2019" name="Sci. Rep.">
        <title>Draft genome of Tanacetum cinerariifolium, the natural source of mosquito coil.</title>
        <authorList>
            <person name="Yamashiro T."/>
            <person name="Shiraishi A."/>
            <person name="Satake H."/>
            <person name="Nakayama K."/>
        </authorList>
    </citation>
    <scope>NUCLEOTIDE SEQUENCE</scope>
</reference>
<dbReference type="EMBL" id="BKCJ010968324">
    <property type="protein sequence ID" value="GFC56175.1"/>
    <property type="molecule type" value="Genomic_DNA"/>
</dbReference>
<evidence type="ECO:0000313" key="1">
    <source>
        <dbReference type="EMBL" id="GFC56175.1"/>
    </source>
</evidence>
<comment type="caution">
    <text evidence="1">The sequence shown here is derived from an EMBL/GenBank/DDBJ whole genome shotgun (WGS) entry which is preliminary data.</text>
</comment>
<name>A0A699Q3B1_TANCI</name>
<accession>A0A699Q3B1</accession>
<protein>
    <submittedName>
        <fullName evidence="1">Uncharacterized protein</fullName>
    </submittedName>
</protein>
<gene>
    <name evidence="1" type="ORF">Tci_828145</name>
</gene>